<reference evidence="1" key="1">
    <citation type="submission" date="2023-03" db="EMBL/GenBank/DDBJ databases">
        <title>Massive genome expansion in bonnet fungi (Mycena s.s.) driven by repeated elements and novel gene families across ecological guilds.</title>
        <authorList>
            <consortium name="Lawrence Berkeley National Laboratory"/>
            <person name="Harder C.B."/>
            <person name="Miyauchi S."/>
            <person name="Viragh M."/>
            <person name="Kuo A."/>
            <person name="Thoen E."/>
            <person name="Andreopoulos B."/>
            <person name="Lu D."/>
            <person name="Skrede I."/>
            <person name="Drula E."/>
            <person name="Henrissat B."/>
            <person name="Morin E."/>
            <person name="Kohler A."/>
            <person name="Barry K."/>
            <person name="LaButti K."/>
            <person name="Morin E."/>
            <person name="Salamov A."/>
            <person name="Lipzen A."/>
            <person name="Mereny Z."/>
            <person name="Hegedus B."/>
            <person name="Baldrian P."/>
            <person name="Stursova M."/>
            <person name="Weitz H."/>
            <person name="Taylor A."/>
            <person name="Grigoriev I.V."/>
            <person name="Nagy L.G."/>
            <person name="Martin F."/>
            <person name="Kauserud H."/>
        </authorList>
    </citation>
    <scope>NUCLEOTIDE SEQUENCE</scope>
    <source>
        <strain evidence="1">9284</strain>
    </source>
</reference>
<name>A0AAD7FT46_9AGAR</name>
<accession>A0AAD7FT46</accession>
<evidence type="ECO:0008006" key="3">
    <source>
        <dbReference type="Google" id="ProtNLM"/>
    </source>
</evidence>
<gene>
    <name evidence="1" type="ORF">FB45DRAFT_900822</name>
</gene>
<dbReference type="Gene3D" id="3.80.10.10">
    <property type="entry name" value="Ribonuclease Inhibitor"/>
    <property type="match status" value="1"/>
</dbReference>
<dbReference type="SUPFAM" id="SSF52047">
    <property type="entry name" value="RNI-like"/>
    <property type="match status" value="1"/>
</dbReference>
<organism evidence="1 2">
    <name type="scientific">Roridomyces roridus</name>
    <dbReference type="NCBI Taxonomy" id="1738132"/>
    <lineage>
        <taxon>Eukaryota</taxon>
        <taxon>Fungi</taxon>
        <taxon>Dikarya</taxon>
        <taxon>Basidiomycota</taxon>
        <taxon>Agaricomycotina</taxon>
        <taxon>Agaricomycetes</taxon>
        <taxon>Agaricomycetidae</taxon>
        <taxon>Agaricales</taxon>
        <taxon>Marasmiineae</taxon>
        <taxon>Mycenaceae</taxon>
        <taxon>Roridomyces</taxon>
    </lineage>
</organism>
<proteinExistence type="predicted"/>
<dbReference type="InterPro" id="IPR032675">
    <property type="entry name" value="LRR_dom_sf"/>
</dbReference>
<dbReference type="EMBL" id="JARKIF010000004">
    <property type="protein sequence ID" value="KAJ7641701.1"/>
    <property type="molecule type" value="Genomic_DNA"/>
</dbReference>
<dbReference type="Proteomes" id="UP001221142">
    <property type="component" value="Unassembled WGS sequence"/>
</dbReference>
<protein>
    <recommendedName>
        <fullName evidence="3">F-box domain-containing protein</fullName>
    </recommendedName>
</protein>
<dbReference type="AlphaFoldDB" id="A0AAD7FT46"/>
<evidence type="ECO:0000313" key="1">
    <source>
        <dbReference type="EMBL" id="KAJ7641701.1"/>
    </source>
</evidence>
<sequence length="408" mass="45709">MVASKWSCLWRHVQRITNLPSFSSSMSTSKLELNTAALDPIARLPLEISSQIFAHCVPLRPTPGAQHVPMLFLQMCKAWTVIALSTPQLWSSVHVVFPRPKGFAHLLEAWLDRAPFVDEIGSVFRRYREQLETIEIYPHTNVGEDVDIMKCMGADTWQPYPRLTRLTVGGMIDGSRKFLARPILTMLRLSPALVECIFDYIPYMLVSGADLAHTIILPALRRLSFGSGSDIVDIHFSDDEILRGLSLPSLETLSTPLFGINPGHLVEFLERSTPPLTSLTIGNASDVTSYLRQLTALTPSLTYLELHGAAFDLLDLLFQLLTENHLPQLRALHLQAVDFAAFPASLWEDILHTLSMRSSSITELTMRMAHQDESQLSSELSAEIRTGLRDLVARGMNIYVGTEQRCYI</sequence>
<evidence type="ECO:0000313" key="2">
    <source>
        <dbReference type="Proteomes" id="UP001221142"/>
    </source>
</evidence>
<keyword evidence="2" id="KW-1185">Reference proteome</keyword>
<comment type="caution">
    <text evidence="1">The sequence shown here is derived from an EMBL/GenBank/DDBJ whole genome shotgun (WGS) entry which is preliminary data.</text>
</comment>